<dbReference type="CDD" id="cd05252">
    <property type="entry name" value="CDP_GD_SDR_e"/>
    <property type="match status" value="1"/>
</dbReference>
<accession>A0AA95EXN0</accession>
<dbReference type="Proteomes" id="UP001178662">
    <property type="component" value="Chromosome"/>
</dbReference>
<dbReference type="GO" id="GO:0047733">
    <property type="term" value="F:CDP-glucose 4,6-dehydratase activity"/>
    <property type="evidence" value="ECO:0007669"/>
    <property type="project" value="UniProtKB-EC"/>
</dbReference>
<name>A0AA95EXN0_9BACL</name>
<evidence type="ECO:0000313" key="3">
    <source>
        <dbReference type="Proteomes" id="UP001178662"/>
    </source>
</evidence>
<organism evidence="2 3">
    <name type="scientific">Candidatus Cohnella colombiensis</name>
    <dbReference type="NCBI Taxonomy" id="3121368"/>
    <lineage>
        <taxon>Bacteria</taxon>
        <taxon>Bacillati</taxon>
        <taxon>Bacillota</taxon>
        <taxon>Bacilli</taxon>
        <taxon>Bacillales</taxon>
        <taxon>Paenibacillaceae</taxon>
        <taxon>Cohnella</taxon>
    </lineage>
</organism>
<protein>
    <submittedName>
        <fullName evidence="2">CDP-glucose 4,6-dehydratase</fullName>
        <ecNumber evidence="2">4.2.1.45</ecNumber>
    </submittedName>
</protein>
<evidence type="ECO:0000259" key="1">
    <source>
        <dbReference type="Pfam" id="PF16363"/>
    </source>
</evidence>
<dbReference type="InterPro" id="IPR016040">
    <property type="entry name" value="NAD(P)-bd_dom"/>
</dbReference>
<dbReference type="EMBL" id="CP119317">
    <property type="protein sequence ID" value="WEK53877.1"/>
    <property type="molecule type" value="Genomic_DNA"/>
</dbReference>
<dbReference type="SUPFAM" id="SSF51735">
    <property type="entry name" value="NAD(P)-binding Rossmann-fold domains"/>
    <property type="match status" value="1"/>
</dbReference>
<reference evidence="2" key="1">
    <citation type="submission" date="2023-03" db="EMBL/GenBank/DDBJ databases">
        <title>Andean soil-derived lignocellulolytic bacterial consortium as a source of novel taxa and putative plastic-active enzymes.</title>
        <authorList>
            <person name="Diaz-Garcia L."/>
            <person name="Chuvochina M."/>
            <person name="Feuerriegel G."/>
            <person name="Bunk B."/>
            <person name="Sproer C."/>
            <person name="Streit W.R."/>
            <person name="Rodriguez L.M."/>
            <person name="Overmann J."/>
            <person name="Jimenez D.J."/>
        </authorList>
    </citation>
    <scope>NUCLEOTIDE SEQUENCE</scope>
    <source>
        <strain evidence="2">MAG 2441</strain>
    </source>
</reference>
<dbReference type="PANTHER" id="PTHR43000">
    <property type="entry name" value="DTDP-D-GLUCOSE 4,6-DEHYDRATASE-RELATED"/>
    <property type="match status" value="1"/>
</dbReference>
<evidence type="ECO:0000313" key="2">
    <source>
        <dbReference type="EMBL" id="WEK53877.1"/>
    </source>
</evidence>
<dbReference type="AlphaFoldDB" id="A0AA95EXN0"/>
<dbReference type="Gene3D" id="3.90.25.10">
    <property type="entry name" value="UDP-galactose 4-epimerase, domain 1"/>
    <property type="match status" value="1"/>
</dbReference>
<sequence length="356" mass="39858">MLQFWQGKSVLLTGHTGFKGSWMSLWLDQLGANVSGYALQPSTTPSLFESCGLGYRMNSVLGDVADLERLKQTIQHSNPEIVFHLAAQPLVRQSYIDPVGTYMTNVMGTIHLLEAVRTCPSVKAVVIITTDKVYDNKEWLWSYREDERLGGKDPYSASKACAELAVNSYRDSYFSDSSFDKHQVAIATARAGNIIGGGDWSQDRLVPDSLKALELDQAITLRNPHAVRPWQHVLAPVHGYLLLAQRLYEEGLDYQGAWNFGPLDQDAQPVLAVVEQLHQLWGSKIPVVVESDQAKPEAQLLKLDSTKARSLLGWNPTWDLNMSLRKIVEWHRSYLAGGDVHKLTLKQIEEYARGVI</sequence>
<feature type="domain" description="NAD(P)-binding" evidence="1">
    <location>
        <begin position="11"/>
        <end position="326"/>
    </location>
</feature>
<dbReference type="Gene3D" id="3.40.50.720">
    <property type="entry name" value="NAD(P)-binding Rossmann-like Domain"/>
    <property type="match status" value="1"/>
</dbReference>
<dbReference type="NCBIfam" id="TIGR02622">
    <property type="entry name" value="CDP_4_6_dhtase"/>
    <property type="match status" value="1"/>
</dbReference>
<gene>
    <name evidence="2" type="primary">rfbG</name>
    <name evidence="2" type="ORF">P0Y55_15115</name>
</gene>
<proteinExistence type="predicted"/>
<dbReference type="InterPro" id="IPR036291">
    <property type="entry name" value="NAD(P)-bd_dom_sf"/>
</dbReference>
<dbReference type="InterPro" id="IPR013445">
    <property type="entry name" value="CDP_4_6_deHydtase"/>
</dbReference>
<dbReference type="Pfam" id="PF16363">
    <property type="entry name" value="GDP_Man_Dehyd"/>
    <property type="match status" value="1"/>
</dbReference>
<dbReference type="EC" id="4.2.1.45" evidence="2"/>
<keyword evidence="2" id="KW-0456">Lyase</keyword>
<keyword evidence="3" id="KW-1185">Reference proteome</keyword>